<feature type="non-terminal residue" evidence="1">
    <location>
        <position position="1"/>
    </location>
</feature>
<evidence type="ECO:0000313" key="1">
    <source>
        <dbReference type="EMBL" id="KAK3062487.1"/>
    </source>
</evidence>
<organism evidence="1 2">
    <name type="scientific">Coniosporium uncinatum</name>
    <dbReference type="NCBI Taxonomy" id="93489"/>
    <lineage>
        <taxon>Eukaryota</taxon>
        <taxon>Fungi</taxon>
        <taxon>Dikarya</taxon>
        <taxon>Ascomycota</taxon>
        <taxon>Pezizomycotina</taxon>
        <taxon>Dothideomycetes</taxon>
        <taxon>Dothideomycetes incertae sedis</taxon>
        <taxon>Coniosporium</taxon>
    </lineage>
</organism>
<reference evidence="1" key="1">
    <citation type="submission" date="2024-09" db="EMBL/GenBank/DDBJ databases">
        <title>Black Yeasts Isolated from many extreme environments.</title>
        <authorList>
            <person name="Coleine C."/>
            <person name="Stajich J.E."/>
            <person name="Selbmann L."/>
        </authorList>
    </citation>
    <scope>NUCLEOTIDE SEQUENCE</scope>
    <source>
        <strain evidence="1">CCFEE 5737</strain>
    </source>
</reference>
<dbReference type="EMBL" id="JAWDJW010007270">
    <property type="protein sequence ID" value="KAK3062487.1"/>
    <property type="molecule type" value="Genomic_DNA"/>
</dbReference>
<name>A0ACC3D6C7_9PEZI</name>
<comment type="caution">
    <text evidence="1">The sequence shown here is derived from an EMBL/GenBank/DDBJ whole genome shotgun (WGS) entry which is preliminary data.</text>
</comment>
<dbReference type="Proteomes" id="UP001186974">
    <property type="component" value="Unassembled WGS sequence"/>
</dbReference>
<keyword evidence="2" id="KW-1185">Reference proteome</keyword>
<sequence length="313" mass="34937">YPVPVVRLAHQTYNAAKTAPRSTASTSQTKKRSAHTAFRHTPSSCNTTKRVKANRTTARHPTSSKQTKKPYSTDQDSAVVRALETVEILEDILLWHFALEHAKALAIPSTSDSQRARALPHRRLLQLHLVSRHWRAVIKDSTSLSRLLFTKPLASGPTDHSHYDDDDDNTTLRKRRRHRIGLRGAEADADADAGSGNSSAGFEVNLLLLNHSDDRFFEHEILSLLVAVAGERGMSARKMFLTQPPAVQVRVAPSWDFSYSHVVRRGKGVTMGDVADTVKKIWAKDEMRIEKRRSGDERGGVAEAELRVRIMLG</sequence>
<proteinExistence type="predicted"/>
<gene>
    <name evidence="1" type="ORF">LTS18_003969</name>
</gene>
<accession>A0ACC3D6C7</accession>
<evidence type="ECO:0000313" key="2">
    <source>
        <dbReference type="Proteomes" id="UP001186974"/>
    </source>
</evidence>
<protein>
    <submittedName>
        <fullName evidence="1">Uncharacterized protein</fullName>
    </submittedName>
</protein>